<comment type="caution">
    <text evidence="7">The sequence shown here is derived from an EMBL/GenBank/DDBJ whole genome shotgun (WGS) entry which is preliminary data.</text>
</comment>
<feature type="compositionally biased region" description="Polar residues" evidence="5">
    <location>
        <begin position="116"/>
        <end position="129"/>
    </location>
</feature>
<dbReference type="InterPro" id="IPR021858">
    <property type="entry name" value="Fun_TF"/>
</dbReference>
<evidence type="ECO:0000256" key="5">
    <source>
        <dbReference type="SAM" id="MobiDB-lite"/>
    </source>
</evidence>
<feature type="compositionally biased region" description="Polar residues" evidence="5">
    <location>
        <begin position="268"/>
        <end position="283"/>
    </location>
</feature>
<dbReference type="GO" id="GO:0008270">
    <property type="term" value="F:zinc ion binding"/>
    <property type="evidence" value="ECO:0007669"/>
    <property type="project" value="InterPro"/>
</dbReference>
<feature type="domain" description="Zn(2)-C6 fungal-type" evidence="6">
    <location>
        <begin position="47"/>
        <end position="76"/>
    </location>
</feature>
<dbReference type="Proteomes" id="UP000224634">
    <property type="component" value="Unassembled WGS sequence"/>
</dbReference>
<dbReference type="SUPFAM" id="SSF57701">
    <property type="entry name" value="Zn2/Cys6 DNA-binding domain"/>
    <property type="match status" value="1"/>
</dbReference>
<dbReference type="InterPro" id="IPR001138">
    <property type="entry name" value="Zn2Cys6_DnaBD"/>
</dbReference>
<feature type="compositionally biased region" description="Polar residues" evidence="5">
    <location>
        <begin position="150"/>
        <end position="166"/>
    </location>
</feature>
<dbReference type="PANTHER" id="PTHR31069">
    <property type="entry name" value="OLEATE-ACTIVATED TRANSCRIPTION FACTOR 1-RELATED"/>
    <property type="match status" value="1"/>
</dbReference>
<organism evidence="7 8">
    <name type="scientific">Polytolypa hystricis (strain UAMH7299)</name>
    <dbReference type="NCBI Taxonomy" id="1447883"/>
    <lineage>
        <taxon>Eukaryota</taxon>
        <taxon>Fungi</taxon>
        <taxon>Dikarya</taxon>
        <taxon>Ascomycota</taxon>
        <taxon>Pezizomycotina</taxon>
        <taxon>Eurotiomycetes</taxon>
        <taxon>Eurotiomycetidae</taxon>
        <taxon>Onygenales</taxon>
        <taxon>Onygenales incertae sedis</taxon>
        <taxon>Polytolypa</taxon>
    </lineage>
</organism>
<dbReference type="OrthoDB" id="3431704at2759"/>
<evidence type="ECO:0000259" key="6">
    <source>
        <dbReference type="PROSITE" id="PS50048"/>
    </source>
</evidence>
<dbReference type="PANTHER" id="PTHR31069:SF28">
    <property type="entry name" value="ZN(II)2CYS6 TRANSCRIPTION FACTOR (EUROFUNG)"/>
    <property type="match status" value="1"/>
</dbReference>
<proteinExistence type="predicted"/>
<evidence type="ECO:0000313" key="8">
    <source>
        <dbReference type="Proteomes" id="UP000224634"/>
    </source>
</evidence>
<dbReference type="InterPro" id="IPR050675">
    <property type="entry name" value="OAF3"/>
</dbReference>
<keyword evidence="3" id="KW-0804">Transcription</keyword>
<name>A0A2B7Y4U3_POLH7</name>
<evidence type="ECO:0000256" key="2">
    <source>
        <dbReference type="ARBA" id="ARBA00023125"/>
    </source>
</evidence>
<gene>
    <name evidence="7" type="ORF">AJ80_05191</name>
</gene>
<keyword evidence="4" id="KW-0539">Nucleus</keyword>
<reference evidence="7 8" key="1">
    <citation type="submission" date="2017-10" db="EMBL/GenBank/DDBJ databases">
        <title>Comparative genomics in systemic dimorphic fungi from Ajellomycetaceae.</title>
        <authorList>
            <person name="Munoz J.F."/>
            <person name="Mcewen J.G."/>
            <person name="Clay O.K."/>
            <person name="Cuomo C.A."/>
        </authorList>
    </citation>
    <scope>NUCLEOTIDE SEQUENCE [LARGE SCALE GENOMIC DNA]</scope>
    <source>
        <strain evidence="7 8">UAMH7299</strain>
    </source>
</reference>
<dbReference type="EMBL" id="PDNA01000073">
    <property type="protein sequence ID" value="PGH16506.1"/>
    <property type="molecule type" value="Genomic_DNA"/>
</dbReference>
<feature type="region of interest" description="Disordered" evidence="5">
    <location>
        <begin position="100"/>
        <end position="187"/>
    </location>
</feature>
<dbReference type="GO" id="GO:0000981">
    <property type="term" value="F:DNA-binding transcription factor activity, RNA polymerase II-specific"/>
    <property type="evidence" value="ECO:0007669"/>
    <property type="project" value="InterPro"/>
</dbReference>
<evidence type="ECO:0000256" key="4">
    <source>
        <dbReference type="ARBA" id="ARBA00023242"/>
    </source>
</evidence>
<dbReference type="InterPro" id="IPR036864">
    <property type="entry name" value="Zn2-C6_fun-type_DNA-bd_sf"/>
</dbReference>
<protein>
    <recommendedName>
        <fullName evidence="6">Zn(2)-C6 fungal-type domain-containing protein</fullName>
    </recommendedName>
</protein>
<dbReference type="PROSITE" id="PS50048">
    <property type="entry name" value="ZN2_CY6_FUNGAL_2"/>
    <property type="match status" value="1"/>
</dbReference>
<keyword evidence="8" id="KW-1185">Reference proteome</keyword>
<dbReference type="Pfam" id="PF11951">
    <property type="entry name" value="Fungal_trans_2"/>
    <property type="match status" value="1"/>
</dbReference>
<evidence type="ECO:0000256" key="3">
    <source>
        <dbReference type="ARBA" id="ARBA00023163"/>
    </source>
</evidence>
<sequence>MSTPAQSQPQPQPQPPKSRKADRLDSTSSSAPRKRRRRAVGSGAADDCFTCANRHVICDRRRPYCTQCLELGGHCSGYKTTLTWGVGVASRGKLRGLSLPVSGSQQAAAPKPTIPRTGTPSQEPPTNTSDKGRLPSKVRAGSGKPHYRAQVSQPASQSHDASNLTTPCDPDVKQTGRNTKNDVPSARATSGQAWFLLSQSTLLPQVDSSIATGTLPAVADPPIAFSSSTFTPSPSYSDVNIPNPIPIARWPQTLGFSSSSGLSYKNASSSPGYSWSQNPNQETVVPEAEDDVKVSRPSTDYNVVSSTYSTVPQAVCTQQTGRTPRMRYLISYYSEVISPVIVAFDGPTNPFRTYILELAQESETLQHAIAALSSSNLRQRKQYWGLETRKTTSAWQLSVASRCTTDQTSEEEFGIITPEDRRREESFHKAMAIKTLNTQLADPIQRRDDSVLGSLLILCLFHMCDTGVARFQTQFAGVRKLLALRGGGLASCSDVVKWFTRMFTWFDTLTATVNDRDGELGGNYLELTSTGEDQWALENLTGCDGRLFKLVSQLGRLNLLSQMKSVDPLGLNAVAMPGATLPASLLHYTPSLTNVSPDPHYMSFPVLDQGSSRAIPEPDPRSEFWREWHDLRQKLDSWRLSLPHDTSLVAGTSPSSLSPSSSQFSSPPISQRGSFLSHVLPANFTDLSNISESFRYAAILYLERLANPHIPPAHPRIQNLVYTALHYITAVKSDVYLLWPLFVTGSECTLLAHRDLIRRRCSGIQKDSGFINNLSCLQLLEKIWAGEVANGRKDGLPFSSSFSSSLDADQIQQQHGWSNVSNIPRGGGFMGLLVQQSSSSPPPRLPIGGEAFRWRKIIDTEALEGEYIVV</sequence>
<dbReference type="Pfam" id="PF00172">
    <property type="entry name" value="Zn_clus"/>
    <property type="match status" value="1"/>
</dbReference>
<keyword evidence="2" id="KW-0238">DNA-binding</keyword>
<dbReference type="AlphaFoldDB" id="A0A2B7Y4U3"/>
<dbReference type="GO" id="GO:0003677">
    <property type="term" value="F:DNA binding"/>
    <property type="evidence" value="ECO:0007669"/>
    <property type="project" value="UniProtKB-KW"/>
</dbReference>
<feature type="region of interest" description="Disordered" evidence="5">
    <location>
        <begin position="268"/>
        <end position="295"/>
    </location>
</feature>
<evidence type="ECO:0000256" key="1">
    <source>
        <dbReference type="ARBA" id="ARBA00023015"/>
    </source>
</evidence>
<keyword evidence="1" id="KW-0805">Transcription regulation</keyword>
<accession>A0A2B7Y4U3</accession>
<feature type="region of interest" description="Disordered" evidence="5">
    <location>
        <begin position="1"/>
        <end position="43"/>
    </location>
</feature>
<feature type="compositionally biased region" description="Polar residues" evidence="5">
    <location>
        <begin position="175"/>
        <end position="187"/>
    </location>
</feature>
<evidence type="ECO:0000313" key="7">
    <source>
        <dbReference type="EMBL" id="PGH16506.1"/>
    </source>
</evidence>